<dbReference type="Proteomes" id="UP000320496">
    <property type="component" value="Chromosome"/>
</dbReference>
<protein>
    <submittedName>
        <fullName evidence="1">Uncharacterized protein</fullName>
    </submittedName>
</protein>
<gene>
    <name evidence="1" type="ORF">Mal4_57500</name>
</gene>
<proteinExistence type="predicted"/>
<organism evidence="1 2">
    <name type="scientific">Maioricimonas rarisocia</name>
    <dbReference type="NCBI Taxonomy" id="2528026"/>
    <lineage>
        <taxon>Bacteria</taxon>
        <taxon>Pseudomonadati</taxon>
        <taxon>Planctomycetota</taxon>
        <taxon>Planctomycetia</taxon>
        <taxon>Planctomycetales</taxon>
        <taxon>Planctomycetaceae</taxon>
        <taxon>Maioricimonas</taxon>
    </lineage>
</organism>
<sequence>MREDRPTIRRLYSYVGPPDIAEAVDAASERFRIRTADDVHRWLAAAGRPPLTATFIVDAGGDLWIADRRSEHVACARGGPVLSAGEMSFDIDGNRIVATYVTNQSTGFCPEPESWPSVAEALDRAGIGHSGGFDMACQFRRCACGQINLVKDGLFECAVCGAELAAEWNLDAG</sequence>
<dbReference type="EMBL" id="CP036275">
    <property type="protein sequence ID" value="QDU41383.1"/>
    <property type="molecule type" value="Genomic_DNA"/>
</dbReference>
<dbReference type="AlphaFoldDB" id="A0A517ZFW4"/>
<keyword evidence="2" id="KW-1185">Reference proteome</keyword>
<evidence type="ECO:0000313" key="2">
    <source>
        <dbReference type="Proteomes" id="UP000320496"/>
    </source>
</evidence>
<dbReference type="KEGG" id="mri:Mal4_57500"/>
<accession>A0A517ZFW4</accession>
<evidence type="ECO:0000313" key="1">
    <source>
        <dbReference type="EMBL" id="QDU41383.1"/>
    </source>
</evidence>
<dbReference type="RefSeq" id="WP_197443916.1">
    <property type="nucleotide sequence ID" value="NZ_CP036275.1"/>
</dbReference>
<reference evidence="1 2" key="1">
    <citation type="submission" date="2019-02" db="EMBL/GenBank/DDBJ databases">
        <title>Deep-cultivation of Planctomycetes and their phenomic and genomic characterization uncovers novel biology.</title>
        <authorList>
            <person name="Wiegand S."/>
            <person name="Jogler M."/>
            <person name="Boedeker C."/>
            <person name="Pinto D."/>
            <person name="Vollmers J."/>
            <person name="Rivas-Marin E."/>
            <person name="Kohn T."/>
            <person name="Peeters S.H."/>
            <person name="Heuer A."/>
            <person name="Rast P."/>
            <person name="Oberbeckmann S."/>
            <person name="Bunk B."/>
            <person name="Jeske O."/>
            <person name="Meyerdierks A."/>
            <person name="Storesund J.E."/>
            <person name="Kallscheuer N."/>
            <person name="Luecker S."/>
            <person name="Lage O.M."/>
            <person name="Pohl T."/>
            <person name="Merkel B.J."/>
            <person name="Hornburger P."/>
            <person name="Mueller R.-W."/>
            <person name="Bruemmer F."/>
            <person name="Labrenz M."/>
            <person name="Spormann A.M."/>
            <person name="Op den Camp H."/>
            <person name="Overmann J."/>
            <person name="Amann R."/>
            <person name="Jetten M.S.M."/>
            <person name="Mascher T."/>
            <person name="Medema M.H."/>
            <person name="Devos D.P."/>
            <person name="Kaster A.-K."/>
            <person name="Ovreas L."/>
            <person name="Rohde M."/>
            <person name="Galperin M.Y."/>
            <person name="Jogler C."/>
        </authorList>
    </citation>
    <scope>NUCLEOTIDE SEQUENCE [LARGE SCALE GENOMIC DNA]</scope>
    <source>
        <strain evidence="1 2">Mal4</strain>
    </source>
</reference>
<name>A0A517ZFW4_9PLAN</name>